<feature type="transmembrane region" description="Helical" evidence="6">
    <location>
        <begin position="123"/>
        <end position="142"/>
    </location>
</feature>
<dbReference type="KEGG" id="mfk:E2N92_02780"/>
<organism evidence="8 9">
    <name type="scientific">Methanofollis formosanus</name>
    <dbReference type="NCBI Taxonomy" id="299308"/>
    <lineage>
        <taxon>Archaea</taxon>
        <taxon>Methanobacteriati</taxon>
        <taxon>Methanobacteriota</taxon>
        <taxon>Stenosarchaea group</taxon>
        <taxon>Methanomicrobia</taxon>
        <taxon>Methanomicrobiales</taxon>
        <taxon>Methanomicrobiaceae</taxon>
        <taxon>Methanofollis</taxon>
    </lineage>
</organism>
<gene>
    <name evidence="8" type="ORF">E2N92_02780</name>
</gene>
<feature type="transmembrane region" description="Helical" evidence="6">
    <location>
        <begin position="36"/>
        <end position="56"/>
    </location>
</feature>
<evidence type="ECO:0000256" key="6">
    <source>
        <dbReference type="SAM" id="Phobius"/>
    </source>
</evidence>
<keyword evidence="4 6" id="KW-1133">Transmembrane helix</keyword>
<dbReference type="SUPFAM" id="SSF103473">
    <property type="entry name" value="MFS general substrate transporter"/>
    <property type="match status" value="1"/>
</dbReference>
<evidence type="ECO:0000313" key="9">
    <source>
        <dbReference type="Proteomes" id="UP000826709"/>
    </source>
</evidence>
<evidence type="ECO:0000256" key="4">
    <source>
        <dbReference type="ARBA" id="ARBA00022989"/>
    </source>
</evidence>
<evidence type="ECO:0000256" key="5">
    <source>
        <dbReference type="ARBA" id="ARBA00023136"/>
    </source>
</evidence>
<feature type="transmembrane region" description="Helical" evidence="6">
    <location>
        <begin position="274"/>
        <end position="292"/>
    </location>
</feature>
<sequence>MRQRLTLLLGVFAVMALSNAVVPVLPALAEGAAFQGAIFSAYFFGAALTVFPAGLLSDRIGRVPLVRAALLLTLASGALILMVPDPFVLLAARALEGVGAGLFVPAAMAWINLQPDHRRMSGNFIAALNVGLVSGLVVAGWLNGVLGAVGGIMAFTVVTLLPLSLSLLMKDVAVGPVPGSGADLLAIGKDYFWMYIATIILIGATGVVTALYPEYTGEEAAALGLLIGAMNVATIFSSLAASRVSLRPIPTIRASAALMGAAVVLLYFTPVAFVLIGALAGVVIIAQVNYLAANPTHQGAVMGLFNTATYAGMTLLPFVAGIVAEFRGFAAAFLMTAILSALMAATIGRCRCRVPE</sequence>
<dbReference type="PROSITE" id="PS50850">
    <property type="entry name" value="MFS"/>
    <property type="match status" value="1"/>
</dbReference>
<dbReference type="InterPro" id="IPR036259">
    <property type="entry name" value="MFS_trans_sf"/>
</dbReference>
<keyword evidence="3 6" id="KW-0812">Transmembrane</keyword>
<dbReference type="PANTHER" id="PTHR43124">
    <property type="entry name" value="PURINE EFFLUX PUMP PBUE"/>
    <property type="match status" value="1"/>
</dbReference>
<keyword evidence="2" id="KW-1003">Cell membrane</keyword>
<dbReference type="Proteomes" id="UP000826709">
    <property type="component" value="Chromosome"/>
</dbReference>
<dbReference type="GO" id="GO:0022857">
    <property type="term" value="F:transmembrane transporter activity"/>
    <property type="evidence" value="ECO:0007669"/>
    <property type="project" value="InterPro"/>
</dbReference>
<evidence type="ECO:0000313" key="8">
    <source>
        <dbReference type="EMBL" id="QYZ78431.1"/>
    </source>
</evidence>
<feature type="transmembrane region" description="Helical" evidence="6">
    <location>
        <begin position="65"/>
        <end position="84"/>
    </location>
</feature>
<evidence type="ECO:0000256" key="3">
    <source>
        <dbReference type="ARBA" id="ARBA00022692"/>
    </source>
</evidence>
<feature type="domain" description="Major facilitator superfamily (MFS) profile" evidence="7">
    <location>
        <begin position="1"/>
        <end position="356"/>
    </location>
</feature>
<name>A0A8G1A101_9EURY</name>
<reference evidence="8" key="1">
    <citation type="journal article" date="2005" name="Int. J. Syst. Evol. Microbiol.">
        <title>Methanofollis formosanus sp. nov., isolated from a fish pond.</title>
        <authorList>
            <person name="Wu S.Y."/>
            <person name="Chen S.C."/>
            <person name="Lai M.C."/>
        </authorList>
    </citation>
    <scope>NUCLEOTIDE SEQUENCE</scope>
    <source>
        <strain evidence="8">ML15</strain>
    </source>
</reference>
<comment type="subcellular location">
    <subcellularLocation>
        <location evidence="1">Cell membrane</location>
        <topology evidence="1">Multi-pass membrane protein</topology>
    </subcellularLocation>
</comment>
<dbReference type="InterPro" id="IPR011701">
    <property type="entry name" value="MFS"/>
</dbReference>
<dbReference type="EMBL" id="CP037968">
    <property type="protein sequence ID" value="QYZ78431.1"/>
    <property type="molecule type" value="Genomic_DNA"/>
</dbReference>
<dbReference type="InterPro" id="IPR020846">
    <property type="entry name" value="MFS_dom"/>
</dbReference>
<keyword evidence="5 6" id="KW-0472">Membrane</keyword>
<protein>
    <submittedName>
        <fullName evidence="8">MFS transporter</fullName>
    </submittedName>
</protein>
<dbReference type="GO" id="GO:0005886">
    <property type="term" value="C:plasma membrane"/>
    <property type="evidence" value="ECO:0007669"/>
    <property type="project" value="UniProtKB-SubCell"/>
</dbReference>
<evidence type="ECO:0000256" key="1">
    <source>
        <dbReference type="ARBA" id="ARBA00004651"/>
    </source>
</evidence>
<dbReference type="AlphaFoldDB" id="A0A8G1A101"/>
<dbReference type="PANTHER" id="PTHR43124:SF9">
    <property type="entry name" value="SUGAR TRANSPORT FAMILY PROTEIN"/>
    <property type="match status" value="1"/>
</dbReference>
<dbReference type="OrthoDB" id="117970at2157"/>
<evidence type="ECO:0000259" key="7">
    <source>
        <dbReference type="PROSITE" id="PS50850"/>
    </source>
</evidence>
<reference evidence="8" key="2">
    <citation type="submission" date="2019-03" db="EMBL/GenBank/DDBJ databases">
        <authorList>
            <person name="Chen S.-C."/>
            <person name="Wu S.-Y."/>
            <person name="Lai M.-C."/>
        </authorList>
    </citation>
    <scope>NUCLEOTIDE SEQUENCE</scope>
    <source>
        <strain evidence="8">ML15</strain>
    </source>
</reference>
<dbReference type="Pfam" id="PF07690">
    <property type="entry name" value="MFS_1"/>
    <property type="match status" value="1"/>
</dbReference>
<proteinExistence type="predicted"/>
<dbReference type="RefSeq" id="WP_220682186.1">
    <property type="nucleotide sequence ID" value="NZ_CP037968.1"/>
</dbReference>
<keyword evidence="9" id="KW-1185">Reference proteome</keyword>
<evidence type="ECO:0000256" key="2">
    <source>
        <dbReference type="ARBA" id="ARBA00022475"/>
    </source>
</evidence>
<feature type="transmembrane region" description="Helical" evidence="6">
    <location>
        <begin position="90"/>
        <end position="111"/>
    </location>
</feature>
<feature type="transmembrane region" description="Helical" evidence="6">
    <location>
        <begin position="148"/>
        <end position="169"/>
    </location>
</feature>
<feature type="transmembrane region" description="Helical" evidence="6">
    <location>
        <begin position="220"/>
        <end position="239"/>
    </location>
</feature>
<dbReference type="InterPro" id="IPR050189">
    <property type="entry name" value="MFS_Efflux_Transporters"/>
</dbReference>
<feature type="transmembrane region" description="Helical" evidence="6">
    <location>
        <begin position="329"/>
        <end position="348"/>
    </location>
</feature>
<dbReference type="Gene3D" id="1.20.1250.20">
    <property type="entry name" value="MFS general substrate transporter like domains"/>
    <property type="match status" value="1"/>
</dbReference>
<feature type="transmembrane region" description="Helical" evidence="6">
    <location>
        <begin position="304"/>
        <end position="323"/>
    </location>
</feature>
<feature type="transmembrane region" description="Helical" evidence="6">
    <location>
        <begin position="190"/>
        <end position="208"/>
    </location>
</feature>
<accession>A0A8G1A101</accession>